<gene>
    <name evidence="2" type="ORF">BacF7301_14750</name>
</gene>
<feature type="transmembrane region" description="Helical" evidence="1">
    <location>
        <begin position="88"/>
        <end position="108"/>
    </location>
</feature>
<sequence length="110" mass="12184">MGNFIGTLVTAAIISILLYAIIRFITERYPIVLYILAIALGIGSGIFTERWWVGVIAALLFAGGFQKYVDGEDREYTFSNGAWKEDNAHTGCFILPVIFLFIIIVKACTS</sequence>
<keyword evidence="1" id="KW-0812">Transmembrane</keyword>
<dbReference type="AlphaFoldDB" id="A0A6H0KPV7"/>
<keyword evidence="3" id="KW-1185">Reference proteome</keyword>
<proteinExistence type="predicted"/>
<evidence type="ECO:0000313" key="3">
    <source>
        <dbReference type="Proteomes" id="UP000501780"/>
    </source>
</evidence>
<name>A0A6H0KPV7_9BACE</name>
<keyword evidence="1" id="KW-1133">Transmembrane helix</keyword>
<dbReference type="RefSeq" id="WP_167963909.1">
    <property type="nucleotide sequence ID" value="NZ_CP050831.1"/>
</dbReference>
<keyword evidence="1" id="KW-0472">Membrane</keyword>
<organism evidence="2 3">
    <name type="scientific">Bacteroides faecium</name>
    <dbReference type="NCBI Taxonomy" id="2715212"/>
    <lineage>
        <taxon>Bacteria</taxon>
        <taxon>Pseudomonadati</taxon>
        <taxon>Bacteroidota</taxon>
        <taxon>Bacteroidia</taxon>
        <taxon>Bacteroidales</taxon>
        <taxon>Bacteroidaceae</taxon>
        <taxon>Bacteroides</taxon>
    </lineage>
</organism>
<feature type="transmembrane region" description="Helical" evidence="1">
    <location>
        <begin position="7"/>
        <end position="25"/>
    </location>
</feature>
<evidence type="ECO:0000256" key="1">
    <source>
        <dbReference type="SAM" id="Phobius"/>
    </source>
</evidence>
<dbReference type="KEGG" id="bfc:BacF7301_14750"/>
<protein>
    <submittedName>
        <fullName evidence="2">Uncharacterized protein</fullName>
    </submittedName>
</protein>
<dbReference type="EMBL" id="CP050831">
    <property type="protein sequence ID" value="QIU95325.1"/>
    <property type="molecule type" value="Genomic_DNA"/>
</dbReference>
<reference evidence="2 3" key="1">
    <citation type="submission" date="2020-03" db="EMBL/GenBank/DDBJ databases">
        <title>Genomic analysis of Bacteroides faecium CBA7301.</title>
        <authorList>
            <person name="Kim J."/>
            <person name="Roh S.W."/>
        </authorList>
    </citation>
    <scope>NUCLEOTIDE SEQUENCE [LARGE SCALE GENOMIC DNA]</scope>
    <source>
        <strain evidence="2 3">CBA7301</strain>
    </source>
</reference>
<accession>A0A6H0KPV7</accession>
<evidence type="ECO:0000313" key="2">
    <source>
        <dbReference type="EMBL" id="QIU95325.1"/>
    </source>
</evidence>
<feature type="transmembrane region" description="Helical" evidence="1">
    <location>
        <begin position="31"/>
        <end position="47"/>
    </location>
</feature>
<dbReference type="Proteomes" id="UP000501780">
    <property type="component" value="Chromosome"/>
</dbReference>